<keyword evidence="6" id="KW-0186">Copper</keyword>
<evidence type="ECO:0000313" key="13">
    <source>
        <dbReference type="Proteomes" id="UP000324897"/>
    </source>
</evidence>
<protein>
    <recommendedName>
        <fullName evidence="14">Tyrosinase copper-binding domain-containing protein</fullName>
    </recommendedName>
</protein>
<gene>
    <name evidence="12" type="ORF">EJB05_09595</name>
</gene>
<evidence type="ECO:0000256" key="2">
    <source>
        <dbReference type="ARBA" id="ARBA00009928"/>
    </source>
</evidence>
<keyword evidence="5" id="KW-0560">Oxidoreductase</keyword>
<dbReference type="Gene3D" id="1.10.1280.10">
    <property type="entry name" value="Di-copper center containing domain from catechol oxidase"/>
    <property type="match status" value="2"/>
</dbReference>
<dbReference type="PRINTS" id="PR00092">
    <property type="entry name" value="TYROSINASE"/>
</dbReference>
<evidence type="ECO:0000256" key="4">
    <source>
        <dbReference type="ARBA" id="ARBA00022784"/>
    </source>
</evidence>
<accession>A0A5J9W335</accession>
<dbReference type="Proteomes" id="UP000324897">
    <property type="component" value="Unassembled WGS sequence"/>
</dbReference>
<proteinExistence type="inferred from homology"/>
<dbReference type="Pfam" id="PF00264">
    <property type="entry name" value="Tyrosinase"/>
    <property type="match status" value="1"/>
</dbReference>
<feature type="domain" description="Polyphenol oxidase central" evidence="10">
    <location>
        <begin position="346"/>
        <end position="399"/>
    </location>
</feature>
<evidence type="ECO:0000256" key="5">
    <source>
        <dbReference type="ARBA" id="ARBA00023002"/>
    </source>
</evidence>
<feature type="domain" description="Tyrosinase copper-binding" evidence="9">
    <location>
        <begin position="25"/>
        <end position="117"/>
    </location>
</feature>
<dbReference type="InterPro" id="IPR008922">
    <property type="entry name" value="Di-copper_centre_dom_sf"/>
</dbReference>
<reference evidence="12 13" key="1">
    <citation type="journal article" date="2019" name="Sci. Rep.">
        <title>A high-quality genome of Eragrostis curvula grass provides insights into Poaceae evolution and supports new strategies to enhance forage quality.</title>
        <authorList>
            <person name="Carballo J."/>
            <person name="Santos B.A.C.M."/>
            <person name="Zappacosta D."/>
            <person name="Garbus I."/>
            <person name="Selva J.P."/>
            <person name="Gallo C.A."/>
            <person name="Diaz A."/>
            <person name="Albertini E."/>
            <person name="Caccamo M."/>
            <person name="Echenique V."/>
        </authorList>
    </citation>
    <scope>NUCLEOTIDE SEQUENCE [LARGE SCALE GENOMIC DNA]</scope>
    <source>
        <strain evidence="13">cv. Victoria</strain>
        <tissue evidence="12">Leaf</tissue>
    </source>
</reference>
<dbReference type="SUPFAM" id="SSF48056">
    <property type="entry name" value="Di-copper centre-containing domain"/>
    <property type="match status" value="2"/>
</dbReference>
<keyword evidence="7" id="KW-1015">Disulfide bond</keyword>
<keyword evidence="3" id="KW-0479">Metal-binding</keyword>
<evidence type="ECO:0000256" key="6">
    <source>
        <dbReference type="ARBA" id="ARBA00023008"/>
    </source>
</evidence>
<dbReference type="AlphaFoldDB" id="A0A5J9W335"/>
<organism evidence="12 13">
    <name type="scientific">Eragrostis curvula</name>
    <name type="common">weeping love grass</name>
    <dbReference type="NCBI Taxonomy" id="38414"/>
    <lineage>
        <taxon>Eukaryota</taxon>
        <taxon>Viridiplantae</taxon>
        <taxon>Streptophyta</taxon>
        <taxon>Embryophyta</taxon>
        <taxon>Tracheophyta</taxon>
        <taxon>Spermatophyta</taxon>
        <taxon>Magnoliopsida</taxon>
        <taxon>Liliopsida</taxon>
        <taxon>Poales</taxon>
        <taxon>Poaceae</taxon>
        <taxon>PACMAD clade</taxon>
        <taxon>Chloridoideae</taxon>
        <taxon>Eragrostideae</taxon>
        <taxon>Eragrostidinae</taxon>
        <taxon>Eragrostis</taxon>
    </lineage>
</organism>
<dbReference type="PANTHER" id="PTHR11474">
    <property type="entry name" value="TYROSINASE FAMILY MEMBER"/>
    <property type="match status" value="1"/>
</dbReference>
<comment type="caution">
    <text evidence="12">The sequence shown here is derived from an EMBL/GenBank/DDBJ whole genome shotgun (WGS) entry which is preliminary data.</text>
</comment>
<comment type="similarity">
    <text evidence="2">Belongs to the tyrosinase family.</text>
</comment>
<evidence type="ECO:0000256" key="1">
    <source>
        <dbReference type="ARBA" id="ARBA00001973"/>
    </source>
</evidence>
<dbReference type="Gramene" id="TVU43152">
    <property type="protein sequence ID" value="TVU43152"/>
    <property type="gene ID" value="EJB05_09595"/>
</dbReference>
<dbReference type="GO" id="GO:0046872">
    <property type="term" value="F:metal ion binding"/>
    <property type="evidence" value="ECO:0007669"/>
    <property type="project" value="UniProtKB-KW"/>
</dbReference>
<evidence type="ECO:0000313" key="12">
    <source>
        <dbReference type="EMBL" id="TVU43152.1"/>
    </source>
</evidence>
<dbReference type="PANTHER" id="PTHR11474:SF117">
    <property type="entry name" value="POLYPHENOL OXIDASE CHLOROPLASTIC"/>
    <property type="match status" value="1"/>
</dbReference>
<dbReference type="InterPro" id="IPR022739">
    <property type="entry name" value="Polyphenol_oxidase_cen"/>
</dbReference>
<evidence type="ECO:0000256" key="8">
    <source>
        <dbReference type="SAM" id="MobiDB-lite"/>
    </source>
</evidence>
<feature type="domain" description="Polyphenol oxidase C-terminal" evidence="11">
    <location>
        <begin position="422"/>
        <end position="541"/>
    </location>
</feature>
<evidence type="ECO:0000256" key="3">
    <source>
        <dbReference type="ARBA" id="ARBA00022723"/>
    </source>
</evidence>
<sequence>MENKSVEDYERALGMMKALPDSDPRSFTQQAAIHQAYCDGHYRYDPTEKNAPFDVHFSWIFAPWHRMYIYFYERILGDLIDDPNFALPYWNWDAPAGMALPAMFKDKDSPLYDANRRPAHVDAYVDLDFLKPGDKTPVLFDKQAVKAGQYNDIVKKNLNTIYNQRFWYGAAIRSSPSTAAVVLGARSPDQKAIVLVYGLGVCTSEVRRFEETGGESPLQEKYNSKHSGSRAGSLYLPFKYTSSWRFYAKYDPARPLDAVFPGREVLHEVQGHTKFGHVGDAGVEGAHQRSRVAGRPGEESGRAPRRAARGRHGLPGLGGPRPGLLLAPRQRGPHVAHLEHPLGGRNFSDPEWLDTSFAFYDEKKQLVRLRVRDVLDTTNLGYTYADDDEPLLWLDSKPTVRRGAGAGAAARSGRVAPTTPVFPLTLTEDKVVVVPGVARPRKGKGELLALVFDAVEFDPAETAKFDVAVNVPPELAAGVGPDCVEYAGIFSSLARGGDENSPKTLVVPLELPVEDVLTDIGVGDQGTVDVVIVPRTSGITINSPPRIESRNCEAASA</sequence>
<dbReference type="OrthoDB" id="6132182at2759"/>
<dbReference type="InterPro" id="IPR002227">
    <property type="entry name" value="Tyrosinase_Cu-bd"/>
</dbReference>
<dbReference type="Pfam" id="PF12143">
    <property type="entry name" value="PPO1_KFDV"/>
    <property type="match status" value="1"/>
</dbReference>
<feature type="compositionally biased region" description="Basic residues" evidence="8">
    <location>
        <begin position="303"/>
        <end position="312"/>
    </location>
</feature>
<dbReference type="Pfam" id="PF12142">
    <property type="entry name" value="PPO1_DWL"/>
    <property type="match status" value="1"/>
</dbReference>
<evidence type="ECO:0000256" key="7">
    <source>
        <dbReference type="ARBA" id="ARBA00023157"/>
    </source>
</evidence>
<evidence type="ECO:0000259" key="9">
    <source>
        <dbReference type="Pfam" id="PF00264"/>
    </source>
</evidence>
<name>A0A5J9W335_9POAL</name>
<feature type="region of interest" description="Disordered" evidence="8">
    <location>
        <begin position="286"/>
        <end position="321"/>
    </location>
</feature>
<feature type="non-terminal residue" evidence="12">
    <location>
        <position position="1"/>
    </location>
</feature>
<keyword evidence="13" id="KW-1185">Reference proteome</keyword>
<dbReference type="EMBL" id="RWGY01000005">
    <property type="protein sequence ID" value="TVU43152.1"/>
    <property type="molecule type" value="Genomic_DNA"/>
</dbReference>
<evidence type="ECO:0008006" key="14">
    <source>
        <dbReference type="Google" id="ProtNLM"/>
    </source>
</evidence>
<evidence type="ECO:0000259" key="10">
    <source>
        <dbReference type="Pfam" id="PF12142"/>
    </source>
</evidence>
<dbReference type="GO" id="GO:0004097">
    <property type="term" value="F:catechol oxidase activity"/>
    <property type="evidence" value="ECO:0007669"/>
    <property type="project" value="InterPro"/>
</dbReference>
<dbReference type="InterPro" id="IPR022740">
    <property type="entry name" value="Polyphenol_oxidase_C"/>
</dbReference>
<evidence type="ECO:0000259" key="11">
    <source>
        <dbReference type="Pfam" id="PF12143"/>
    </source>
</evidence>
<comment type="cofactor">
    <cofactor evidence="1">
        <name>Cu(2+)</name>
        <dbReference type="ChEBI" id="CHEBI:29036"/>
    </cofactor>
</comment>
<dbReference type="InterPro" id="IPR050316">
    <property type="entry name" value="Tyrosinase/Hemocyanin"/>
</dbReference>
<keyword evidence="4" id="KW-0883">Thioether bond</keyword>